<dbReference type="Pfam" id="PF01435">
    <property type="entry name" value="Peptidase_M48"/>
    <property type="match status" value="1"/>
</dbReference>
<dbReference type="RefSeq" id="WP_110522914.1">
    <property type="nucleotide sequence ID" value="NZ_QKOE01000001.1"/>
</dbReference>
<gene>
    <name evidence="9" type="ORF">DNK49_03605</name>
</gene>
<dbReference type="OrthoDB" id="9789270at2"/>
<comment type="caution">
    <text evidence="9">The sequence shown here is derived from an EMBL/GenBank/DDBJ whole genome shotgun (WGS) entry which is preliminary data.</text>
</comment>
<dbReference type="CDD" id="cd07328">
    <property type="entry name" value="M48_Ste24p_like"/>
    <property type="match status" value="1"/>
</dbReference>
<keyword evidence="4 6" id="KW-0862">Zinc</keyword>
<dbReference type="GO" id="GO:0004222">
    <property type="term" value="F:metalloendopeptidase activity"/>
    <property type="evidence" value="ECO:0007669"/>
    <property type="project" value="InterPro"/>
</dbReference>
<comment type="similarity">
    <text evidence="6">Belongs to the peptidase M48 family.</text>
</comment>
<sequence length="382" mass="42369">MERPGTRLFALRPQLARRLGLIAAGGLAAVLLTGLLALAGAVKALGHSWSSVLEGSPLLAAGFSISAVCLTIVAARLLAVLCLAAPEASGVRVTRDVVPDFYKLLDGIARRMGACRVDRVWVTGDMNAMVMQRPRWGCVGRIETHLVIGLPLVHSVSRSQLAAVLAHEFAHLAVQRKGVGKLGAHLRAWWLRVLDALCEILPALEGLANRGLRRFYRDMLRLSRIEEFEADAIAAHYVGAGLLGETLVEVSLKERFLRQDYWPKVMAQSAVRARPSIRPYREMGLGVEAGFLRPASVRDATELLLEDDGDVDELPLHPSLLERLRALQVPLRAASADRPSAAAHYFAPILPTLAWVFDRAWWQDIRPGWRETYRNMRRRWRD</sequence>
<dbReference type="AlphaFoldDB" id="A0A323V283"/>
<feature type="domain" description="Peptidase M48" evidence="8">
    <location>
        <begin position="150"/>
        <end position="328"/>
    </location>
</feature>
<evidence type="ECO:0000256" key="5">
    <source>
        <dbReference type="ARBA" id="ARBA00023049"/>
    </source>
</evidence>
<keyword evidence="7" id="KW-0472">Membrane</keyword>
<evidence type="ECO:0000313" key="10">
    <source>
        <dbReference type="Proteomes" id="UP000248259"/>
    </source>
</evidence>
<evidence type="ECO:0000256" key="2">
    <source>
        <dbReference type="ARBA" id="ARBA00022723"/>
    </source>
</evidence>
<keyword evidence="3 6" id="KW-0378">Hydrolase</keyword>
<keyword evidence="1 6" id="KW-0645">Protease</keyword>
<dbReference type="Gene3D" id="3.30.2010.10">
    <property type="entry name" value="Metalloproteases ('zincins'), catalytic domain"/>
    <property type="match status" value="1"/>
</dbReference>
<evidence type="ECO:0000256" key="3">
    <source>
        <dbReference type="ARBA" id="ARBA00022801"/>
    </source>
</evidence>
<dbReference type="EMBL" id="QKOE01000001">
    <property type="protein sequence ID" value="PZA18621.1"/>
    <property type="molecule type" value="Genomic_DNA"/>
</dbReference>
<evidence type="ECO:0000256" key="7">
    <source>
        <dbReference type="SAM" id="Phobius"/>
    </source>
</evidence>
<keyword evidence="5 6" id="KW-0482">Metalloprotease</keyword>
<dbReference type="Proteomes" id="UP000248259">
    <property type="component" value="Unassembled WGS sequence"/>
</dbReference>
<dbReference type="GO" id="GO:0006508">
    <property type="term" value="P:proteolysis"/>
    <property type="evidence" value="ECO:0007669"/>
    <property type="project" value="UniProtKB-KW"/>
</dbReference>
<keyword evidence="10" id="KW-1185">Reference proteome</keyword>
<keyword evidence="2" id="KW-0479">Metal-binding</keyword>
<evidence type="ECO:0000313" key="9">
    <source>
        <dbReference type="EMBL" id="PZA18621.1"/>
    </source>
</evidence>
<keyword evidence="7" id="KW-1133">Transmembrane helix</keyword>
<comment type="cofactor">
    <cofactor evidence="6">
        <name>Zn(2+)</name>
        <dbReference type="ChEBI" id="CHEBI:29105"/>
    </cofactor>
    <text evidence="6">Binds 1 zinc ion per subunit.</text>
</comment>
<dbReference type="GO" id="GO:0046872">
    <property type="term" value="F:metal ion binding"/>
    <property type="evidence" value="ECO:0007669"/>
    <property type="project" value="UniProtKB-KW"/>
</dbReference>
<reference evidence="9 10" key="1">
    <citation type="submission" date="2018-06" db="EMBL/GenBank/DDBJ databases">
        <title>Azoarcus communis strain SWub3 genome.</title>
        <authorList>
            <person name="Zorraquino Salvo V."/>
            <person name="Toubiana D."/>
            <person name="Blumwald E."/>
        </authorList>
    </citation>
    <scope>NUCLEOTIDE SEQUENCE [LARGE SCALE GENOMIC DNA]</scope>
    <source>
        <strain evidence="9 10">SWub3</strain>
    </source>
</reference>
<feature type="transmembrane region" description="Helical" evidence="7">
    <location>
        <begin position="58"/>
        <end position="85"/>
    </location>
</feature>
<evidence type="ECO:0000256" key="6">
    <source>
        <dbReference type="RuleBase" id="RU003983"/>
    </source>
</evidence>
<evidence type="ECO:0000259" key="8">
    <source>
        <dbReference type="Pfam" id="PF01435"/>
    </source>
</evidence>
<protein>
    <recommendedName>
        <fullName evidence="8">Peptidase M48 domain-containing protein</fullName>
    </recommendedName>
</protein>
<organism evidence="9 10">
    <name type="scientific">Parazoarcus communis SWub3 = DSM 12120</name>
    <dbReference type="NCBI Taxonomy" id="1121029"/>
    <lineage>
        <taxon>Bacteria</taxon>
        <taxon>Pseudomonadati</taxon>
        <taxon>Pseudomonadota</taxon>
        <taxon>Betaproteobacteria</taxon>
        <taxon>Rhodocyclales</taxon>
        <taxon>Zoogloeaceae</taxon>
        <taxon>Parazoarcus</taxon>
    </lineage>
</organism>
<proteinExistence type="inferred from homology"/>
<name>A0A323V283_9RHOO</name>
<keyword evidence="7" id="KW-0812">Transmembrane</keyword>
<accession>A0A323V283</accession>
<evidence type="ECO:0000256" key="4">
    <source>
        <dbReference type="ARBA" id="ARBA00022833"/>
    </source>
</evidence>
<evidence type="ECO:0000256" key="1">
    <source>
        <dbReference type="ARBA" id="ARBA00022670"/>
    </source>
</evidence>
<dbReference type="InterPro" id="IPR001915">
    <property type="entry name" value="Peptidase_M48"/>
</dbReference>
<feature type="transmembrane region" description="Helical" evidence="7">
    <location>
        <begin position="21"/>
        <end position="46"/>
    </location>
</feature>